<sequence length="192" mass="21398">MTTMTITGDGISIKREVSEETALEVMEVAMSDEMNDDAPTVTVALSGEGMEFGREVSETAGVEAMDVAVHGGSRMVAEREDESAGADGLPDDFFDRLSTRQRVMLEILLESDGEWMRGTDIRQKMREDYDMDVGEGGRATAGVIAGLTRKYNEEFRREMIPGQWADETQQHAEFKIGEKYKEEIQRGLKEEG</sequence>
<keyword evidence="2" id="KW-1185">Reference proteome</keyword>
<dbReference type="RefSeq" id="WP_076609767.1">
    <property type="nucleotide sequence ID" value="NZ_FTNR01000010.1"/>
</dbReference>
<accession>A0A1N7G5T2</accession>
<dbReference type="Proteomes" id="UP000185936">
    <property type="component" value="Unassembled WGS sequence"/>
</dbReference>
<evidence type="ECO:0000313" key="2">
    <source>
        <dbReference type="Proteomes" id="UP000185936"/>
    </source>
</evidence>
<name>A0A1N7G5T2_9EURY</name>
<dbReference type="OrthoDB" id="350938at2157"/>
<proteinExistence type="predicted"/>
<organism evidence="1 2">
    <name type="scientific">Natronorubrum thiooxidans</name>
    <dbReference type="NCBI Taxonomy" id="308853"/>
    <lineage>
        <taxon>Archaea</taxon>
        <taxon>Methanobacteriati</taxon>
        <taxon>Methanobacteriota</taxon>
        <taxon>Stenosarchaea group</taxon>
        <taxon>Halobacteria</taxon>
        <taxon>Halobacteriales</taxon>
        <taxon>Natrialbaceae</taxon>
        <taxon>Natronorubrum</taxon>
    </lineage>
</organism>
<dbReference type="AlphaFoldDB" id="A0A1N7G5T2"/>
<dbReference type="STRING" id="308853.SAMN05421752_11014"/>
<gene>
    <name evidence="1" type="ORF">SAMN05421752_11014</name>
</gene>
<dbReference type="EMBL" id="FTNR01000010">
    <property type="protein sequence ID" value="SIS07960.1"/>
    <property type="molecule type" value="Genomic_DNA"/>
</dbReference>
<evidence type="ECO:0000313" key="1">
    <source>
        <dbReference type="EMBL" id="SIS07960.1"/>
    </source>
</evidence>
<reference evidence="2" key="1">
    <citation type="submission" date="2017-01" db="EMBL/GenBank/DDBJ databases">
        <authorList>
            <person name="Varghese N."/>
            <person name="Submissions S."/>
        </authorList>
    </citation>
    <scope>NUCLEOTIDE SEQUENCE [LARGE SCALE GENOMIC DNA]</scope>
    <source>
        <strain evidence="2">type strain: HArc-</strain>
    </source>
</reference>
<protein>
    <submittedName>
        <fullName evidence="1">Uncharacterized protein</fullName>
    </submittedName>
</protein>